<dbReference type="InterPro" id="IPR001789">
    <property type="entry name" value="Sig_transdc_resp-reg_receiver"/>
</dbReference>
<dbReference type="InterPro" id="IPR050595">
    <property type="entry name" value="Bact_response_regulator"/>
</dbReference>
<dbReference type="InterPro" id="IPR011006">
    <property type="entry name" value="CheY-like_superfamily"/>
</dbReference>
<gene>
    <name evidence="4" type="ORF">CVM52_16910</name>
</gene>
<keyword evidence="1 2" id="KW-0597">Phosphoprotein</keyword>
<accession>A0A2M8IYD3</accession>
<proteinExistence type="predicted"/>
<dbReference type="EMBL" id="PGTB01000088">
    <property type="protein sequence ID" value="PJE35504.1"/>
    <property type="molecule type" value="Genomic_DNA"/>
</dbReference>
<dbReference type="Proteomes" id="UP000231553">
    <property type="component" value="Unassembled WGS sequence"/>
</dbReference>
<evidence type="ECO:0000256" key="2">
    <source>
        <dbReference type="PROSITE-ProRule" id="PRU00169"/>
    </source>
</evidence>
<dbReference type="AlphaFoldDB" id="A0A2M8IYD3"/>
<dbReference type="SUPFAM" id="SSF52172">
    <property type="entry name" value="CheY-like"/>
    <property type="match status" value="1"/>
</dbReference>
<dbReference type="CDD" id="cd00156">
    <property type="entry name" value="REC"/>
    <property type="match status" value="1"/>
</dbReference>
<dbReference type="PANTHER" id="PTHR44591">
    <property type="entry name" value="STRESS RESPONSE REGULATOR PROTEIN 1"/>
    <property type="match status" value="1"/>
</dbReference>
<dbReference type="GO" id="GO:0000160">
    <property type="term" value="P:phosphorelay signal transduction system"/>
    <property type="evidence" value="ECO:0007669"/>
    <property type="project" value="InterPro"/>
</dbReference>
<evidence type="ECO:0000259" key="3">
    <source>
        <dbReference type="PROSITE" id="PS50110"/>
    </source>
</evidence>
<evidence type="ECO:0000313" key="5">
    <source>
        <dbReference type="Proteomes" id="UP000231553"/>
    </source>
</evidence>
<dbReference type="SMART" id="SM00448">
    <property type="entry name" value="REC"/>
    <property type="match status" value="1"/>
</dbReference>
<dbReference type="Gene3D" id="3.40.50.2300">
    <property type="match status" value="1"/>
</dbReference>
<keyword evidence="5" id="KW-1185">Reference proteome</keyword>
<organism evidence="4 5">
    <name type="scientific">Pseudooceanicola lipolyticus</name>
    <dbReference type="NCBI Taxonomy" id="2029104"/>
    <lineage>
        <taxon>Bacteria</taxon>
        <taxon>Pseudomonadati</taxon>
        <taxon>Pseudomonadota</taxon>
        <taxon>Alphaproteobacteria</taxon>
        <taxon>Rhodobacterales</taxon>
        <taxon>Paracoccaceae</taxon>
        <taxon>Pseudooceanicola</taxon>
    </lineage>
</organism>
<reference evidence="4 5" key="1">
    <citation type="journal article" date="2018" name="Int. J. Syst. Evol. Microbiol.">
        <title>Pseudooceanicola lipolyticus sp. nov., a marine alphaproteobacterium, reclassification of Oceanicola flagellatus as Pseudooceanicola flagellatus comb. nov. and emended description of the genus Pseudooceanicola.</title>
        <authorList>
            <person name="Huang M.-M."/>
            <person name="Guo L.-L."/>
            <person name="Wu Y.-H."/>
            <person name="Lai Q.-L."/>
            <person name="Shao Z.-Z."/>
            <person name="Wang C.-S."/>
            <person name="Wu M."/>
            <person name="Xu X.-W."/>
        </authorList>
    </citation>
    <scope>NUCLEOTIDE SEQUENCE [LARGE SCALE GENOMIC DNA]</scope>
    <source>
        <strain evidence="4 5">157</strain>
    </source>
</reference>
<evidence type="ECO:0000256" key="1">
    <source>
        <dbReference type="ARBA" id="ARBA00022553"/>
    </source>
</evidence>
<protein>
    <recommendedName>
        <fullName evidence="3">Response regulatory domain-containing protein</fullName>
    </recommendedName>
</protein>
<dbReference type="Pfam" id="PF00072">
    <property type="entry name" value="Response_reg"/>
    <property type="match status" value="1"/>
</dbReference>
<sequence>MAGPAGSARLPPGVAVSAEPAAPALRLGRAAGKDWLKSPALFARPAAPGGVALTRRQNPDGILGTVGVSGGQNMDFTRTDGGPAATPIQALLLDDSAFDRARIRRMAQFADLPVVIDEAPTLTSLAEKLDTNTYDLVLIDYRLSEGDGLAALDILQADSRHRATAKIMISGNDRIDIAVTALKRGCDDYISKRDISRAQLEQVFRQVMARAARGFPTAAELETAVEGALLRALQTDVVRSSLARALRLAADTPAASDELRHWLQRFEDSGAFEFRQTAPHTQRSDHTAVD</sequence>
<feature type="domain" description="Response regulatory" evidence="3">
    <location>
        <begin position="89"/>
        <end position="207"/>
    </location>
</feature>
<feature type="modified residue" description="4-aspartylphosphate" evidence="2">
    <location>
        <position position="140"/>
    </location>
</feature>
<dbReference type="OrthoDB" id="7857827at2"/>
<evidence type="ECO:0000313" key="4">
    <source>
        <dbReference type="EMBL" id="PJE35504.1"/>
    </source>
</evidence>
<name>A0A2M8IYD3_9RHOB</name>
<dbReference type="PANTHER" id="PTHR44591:SF3">
    <property type="entry name" value="RESPONSE REGULATORY DOMAIN-CONTAINING PROTEIN"/>
    <property type="match status" value="1"/>
</dbReference>
<dbReference type="PROSITE" id="PS50110">
    <property type="entry name" value="RESPONSE_REGULATORY"/>
    <property type="match status" value="1"/>
</dbReference>
<comment type="caution">
    <text evidence="4">The sequence shown here is derived from an EMBL/GenBank/DDBJ whole genome shotgun (WGS) entry which is preliminary data.</text>
</comment>